<feature type="transmembrane region" description="Helical" evidence="2">
    <location>
        <begin position="20"/>
        <end position="46"/>
    </location>
</feature>
<feature type="region of interest" description="Disordered" evidence="1">
    <location>
        <begin position="237"/>
        <end position="258"/>
    </location>
</feature>
<dbReference type="RefSeq" id="WP_282299672.1">
    <property type="nucleotide sequence ID" value="NZ_CP124616.1"/>
</dbReference>
<keyword evidence="4" id="KW-1185">Reference proteome</keyword>
<reference evidence="3 4" key="1">
    <citation type="submission" date="2023-05" db="EMBL/GenBank/DDBJ databases">
        <title>YMD87, complete Genome.</title>
        <authorList>
            <person name="Zhang J."/>
            <person name="Xu X."/>
        </authorList>
    </citation>
    <scope>NUCLEOTIDE SEQUENCE [LARGE SCALE GENOMIC DNA]</scope>
    <source>
        <strain evidence="3 4">YMD87</strain>
    </source>
</reference>
<keyword evidence="2" id="KW-0812">Transmembrane</keyword>
<dbReference type="Proteomes" id="UP001241605">
    <property type="component" value="Chromosome"/>
</dbReference>
<proteinExistence type="predicted"/>
<feature type="transmembrane region" description="Helical" evidence="2">
    <location>
        <begin position="133"/>
        <end position="155"/>
    </location>
</feature>
<keyword evidence="2" id="KW-0472">Membrane</keyword>
<evidence type="ECO:0000256" key="2">
    <source>
        <dbReference type="SAM" id="Phobius"/>
    </source>
</evidence>
<gene>
    <name evidence="3" type="ORF">QF118_14035</name>
</gene>
<protein>
    <recommendedName>
        <fullName evidence="5">DUF3592 domain-containing protein</fullName>
    </recommendedName>
</protein>
<name>A0ABY8QEI0_9RHOB</name>
<evidence type="ECO:0000313" key="4">
    <source>
        <dbReference type="Proteomes" id="UP001241605"/>
    </source>
</evidence>
<dbReference type="EMBL" id="CP124616">
    <property type="protein sequence ID" value="WGW03044.1"/>
    <property type="molecule type" value="Genomic_DNA"/>
</dbReference>
<keyword evidence="2" id="KW-1133">Transmembrane helix</keyword>
<feature type="compositionally biased region" description="Basic and acidic residues" evidence="1">
    <location>
        <begin position="248"/>
        <end position="258"/>
    </location>
</feature>
<evidence type="ECO:0000313" key="3">
    <source>
        <dbReference type="EMBL" id="WGW03044.1"/>
    </source>
</evidence>
<accession>A0ABY8QEI0</accession>
<organism evidence="3 4">
    <name type="scientific">Tropicibacter oceani</name>
    <dbReference type="NCBI Taxonomy" id="3058420"/>
    <lineage>
        <taxon>Bacteria</taxon>
        <taxon>Pseudomonadati</taxon>
        <taxon>Pseudomonadota</taxon>
        <taxon>Alphaproteobacteria</taxon>
        <taxon>Rhodobacterales</taxon>
        <taxon>Roseobacteraceae</taxon>
        <taxon>Tropicibacter</taxon>
    </lineage>
</organism>
<evidence type="ECO:0000256" key="1">
    <source>
        <dbReference type="SAM" id="MobiDB-lite"/>
    </source>
</evidence>
<sequence length="258" mass="28892">MAKVTLDRPVPIHKLYLRMGGWFSLAFLGSLLVLTLVSHFALGLAIRFETEGRQTTARIMDKYYTESTDSDGDREVTHYLVLDYMTNSGAQMEISRSVSLSVYNRARVHDTMPIWYLDSEPDRTELTQGANRSAATVTQIIALVFGTLMLGGLWYSGSRAIAAVRARRFGAEETAEVTEIAATSVTINNRRMYRLKWREASGRTGQSLMYRASALAGFGPGSQITVYQGIKRAWWQGDTGPRAPEQPLPDRRDDPMLK</sequence>
<evidence type="ECO:0008006" key="5">
    <source>
        <dbReference type="Google" id="ProtNLM"/>
    </source>
</evidence>